<dbReference type="OrthoDB" id="5800376at2"/>
<proteinExistence type="predicted"/>
<evidence type="ECO:0000313" key="3">
    <source>
        <dbReference type="Proteomes" id="UP000076947"/>
    </source>
</evidence>
<feature type="domain" description="RNB" evidence="1">
    <location>
        <begin position="42"/>
        <end position="359"/>
    </location>
</feature>
<dbReference type="InterPro" id="IPR050180">
    <property type="entry name" value="RNR_Ribonuclease"/>
</dbReference>
<evidence type="ECO:0000313" key="2">
    <source>
        <dbReference type="EMBL" id="OAH31291.1"/>
    </source>
</evidence>
<keyword evidence="3" id="KW-1185">Reference proteome</keyword>
<dbReference type="SUPFAM" id="SSF50249">
    <property type="entry name" value="Nucleic acid-binding proteins"/>
    <property type="match status" value="1"/>
</dbReference>
<dbReference type="Pfam" id="PF00773">
    <property type="entry name" value="RNB"/>
    <property type="match status" value="1"/>
</dbReference>
<name>A0A177ISS0_9CORY</name>
<dbReference type="InterPro" id="IPR040596">
    <property type="entry name" value="RNase_II_C_S1"/>
</dbReference>
<comment type="caution">
    <text evidence="2">The sequence shown here is derived from an EMBL/GenBank/DDBJ whole genome shotgun (WGS) entry which is preliminary data.</text>
</comment>
<protein>
    <submittedName>
        <fullName evidence="2">Exoribonuclease</fullName>
    </submittedName>
</protein>
<reference evidence="3" key="1">
    <citation type="submission" date="2016-02" db="EMBL/GenBank/DDBJ databases">
        <authorList>
            <person name="Kaur G."/>
            <person name="Nair G.R."/>
            <person name="Mayilraj S."/>
        </authorList>
    </citation>
    <scope>NUCLEOTIDE SEQUENCE [LARGE SCALE GENOMIC DNA]</scope>
    <source>
        <strain evidence="3">GA-15</strain>
    </source>
</reference>
<dbReference type="GO" id="GO:0004540">
    <property type="term" value="F:RNA nuclease activity"/>
    <property type="evidence" value="ECO:0007669"/>
    <property type="project" value="InterPro"/>
</dbReference>
<dbReference type="STRING" id="1705.CA21670_03800"/>
<dbReference type="GO" id="GO:0006402">
    <property type="term" value="P:mRNA catabolic process"/>
    <property type="evidence" value="ECO:0007669"/>
    <property type="project" value="TreeGrafter"/>
</dbReference>
<dbReference type="Proteomes" id="UP000076947">
    <property type="component" value="Unassembled WGS sequence"/>
</dbReference>
<gene>
    <name evidence="2" type="ORF">AYJ05_10575</name>
</gene>
<dbReference type="AlphaFoldDB" id="A0A177ISS0"/>
<dbReference type="InterPro" id="IPR012340">
    <property type="entry name" value="NA-bd_OB-fold"/>
</dbReference>
<dbReference type="InterPro" id="IPR001900">
    <property type="entry name" value="RNase_II/R"/>
</dbReference>
<dbReference type="Pfam" id="PF18614">
    <property type="entry name" value="RNase_II_C_S1"/>
    <property type="match status" value="1"/>
</dbReference>
<evidence type="ECO:0000259" key="1">
    <source>
        <dbReference type="SMART" id="SM00955"/>
    </source>
</evidence>
<dbReference type="PANTHER" id="PTHR23355">
    <property type="entry name" value="RIBONUCLEASE"/>
    <property type="match status" value="1"/>
</dbReference>
<accession>A0A177ISS0</accession>
<dbReference type="EMBL" id="LSTQ01000005">
    <property type="protein sequence ID" value="OAH31291.1"/>
    <property type="molecule type" value="Genomic_DNA"/>
</dbReference>
<organism evidence="2 3">
    <name type="scientific">Corynebacterium stationis</name>
    <dbReference type="NCBI Taxonomy" id="1705"/>
    <lineage>
        <taxon>Bacteria</taxon>
        <taxon>Bacillati</taxon>
        <taxon>Actinomycetota</taxon>
        <taxon>Actinomycetes</taxon>
        <taxon>Mycobacteriales</taxon>
        <taxon>Corynebacteriaceae</taxon>
        <taxon>Corynebacterium</taxon>
    </lineage>
</organism>
<dbReference type="GO" id="GO:0003723">
    <property type="term" value="F:RNA binding"/>
    <property type="evidence" value="ECO:0007669"/>
    <property type="project" value="InterPro"/>
</dbReference>
<dbReference type="RefSeq" id="WP_066838042.1">
    <property type="nucleotide sequence ID" value="NZ_LSTQ01000005.1"/>
</dbReference>
<dbReference type="SMART" id="SM00955">
    <property type="entry name" value="RNB"/>
    <property type="match status" value="1"/>
</dbReference>
<dbReference type="PANTHER" id="PTHR23355:SF9">
    <property type="entry name" value="DIS3-LIKE EXONUCLEASE 2"/>
    <property type="match status" value="1"/>
</dbReference>
<sequence>MKLYAAHLDLSSIANEFKIPLAFDNSVTDAAAQAHDRFSALRKDMRDIPLVTIDPKGSMDLDQAVFIDKPASGAGYIVYYAIADVAAFVEPGGVIERESLSRGQTIYLPAEPARLHPPELSEGEASLLPGVDRPAVMWTFHLDAAGEVENFHAERALVRSRARLDYEQTHQDLMKGQLHSSIALLPEVGKLRQASSLRRHAISLRLPSQSVELNDDGQYELIIEPRHEIMDYNSEISLLTGMCAGQLMAEHGVGFLRTLPAATPEAEGEFRRGIAALGYDIGEHSITEFLLSINADEPRGMAAMRLAQRLLRGADYVWLGEGEAEIHAGIGGYYAHVTAPLRRLVDRFGSEVCLALCAGEEIPQWVTDKADEVISSMRRSSQLASQVEKAVLNWLEARVLQPWVGHNFEAVVLSADQEKNKASAFLTQPPVLADVVGAPPEGHSVHVSLITADPDAREVKFAWPAD</sequence>